<evidence type="ECO:0000313" key="3">
    <source>
        <dbReference type="Proteomes" id="UP000807342"/>
    </source>
</evidence>
<sequence length="66" mass="6920">MHSTVFYTPILSAAQAIDSRCSTSSSASDSCNNTSSPSGPSNTNHSAPQCCHCGWRGSHSPTCPFR</sequence>
<comment type="caution">
    <text evidence="2">The sequence shown here is derived from an EMBL/GenBank/DDBJ whole genome shotgun (WGS) entry which is preliminary data.</text>
</comment>
<feature type="region of interest" description="Disordered" evidence="1">
    <location>
        <begin position="22"/>
        <end position="45"/>
    </location>
</feature>
<accession>A0A9P5X7Y3</accession>
<evidence type="ECO:0000256" key="1">
    <source>
        <dbReference type="SAM" id="MobiDB-lite"/>
    </source>
</evidence>
<dbReference type="EMBL" id="MU151242">
    <property type="protein sequence ID" value="KAF9446508.1"/>
    <property type="molecule type" value="Genomic_DNA"/>
</dbReference>
<gene>
    <name evidence="2" type="ORF">P691DRAFT_673485</name>
</gene>
<organism evidence="2 3">
    <name type="scientific">Macrolepiota fuliginosa MF-IS2</name>
    <dbReference type="NCBI Taxonomy" id="1400762"/>
    <lineage>
        <taxon>Eukaryota</taxon>
        <taxon>Fungi</taxon>
        <taxon>Dikarya</taxon>
        <taxon>Basidiomycota</taxon>
        <taxon>Agaricomycotina</taxon>
        <taxon>Agaricomycetes</taxon>
        <taxon>Agaricomycetidae</taxon>
        <taxon>Agaricales</taxon>
        <taxon>Agaricineae</taxon>
        <taxon>Agaricaceae</taxon>
        <taxon>Macrolepiota</taxon>
    </lineage>
</organism>
<name>A0A9P5X7Y3_9AGAR</name>
<protein>
    <submittedName>
        <fullName evidence="2">Uncharacterized protein</fullName>
    </submittedName>
</protein>
<evidence type="ECO:0000313" key="2">
    <source>
        <dbReference type="EMBL" id="KAF9446508.1"/>
    </source>
</evidence>
<reference evidence="2" key="1">
    <citation type="submission" date="2020-11" db="EMBL/GenBank/DDBJ databases">
        <authorList>
            <consortium name="DOE Joint Genome Institute"/>
            <person name="Ahrendt S."/>
            <person name="Riley R."/>
            <person name="Andreopoulos W."/>
            <person name="Labutti K."/>
            <person name="Pangilinan J."/>
            <person name="Ruiz-Duenas F.J."/>
            <person name="Barrasa J.M."/>
            <person name="Sanchez-Garcia M."/>
            <person name="Camarero S."/>
            <person name="Miyauchi S."/>
            <person name="Serrano A."/>
            <person name="Linde D."/>
            <person name="Babiker R."/>
            <person name="Drula E."/>
            <person name="Ayuso-Fernandez I."/>
            <person name="Pacheco R."/>
            <person name="Padilla G."/>
            <person name="Ferreira P."/>
            <person name="Barriuso J."/>
            <person name="Kellner H."/>
            <person name="Castanera R."/>
            <person name="Alfaro M."/>
            <person name="Ramirez L."/>
            <person name="Pisabarro A.G."/>
            <person name="Kuo A."/>
            <person name="Tritt A."/>
            <person name="Lipzen A."/>
            <person name="He G."/>
            <person name="Yan M."/>
            <person name="Ng V."/>
            <person name="Cullen D."/>
            <person name="Martin F."/>
            <person name="Rosso M.-N."/>
            <person name="Henrissat B."/>
            <person name="Hibbett D."/>
            <person name="Martinez A.T."/>
            <person name="Grigoriev I.V."/>
        </authorList>
    </citation>
    <scope>NUCLEOTIDE SEQUENCE</scope>
    <source>
        <strain evidence="2">MF-IS2</strain>
    </source>
</reference>
<dbReference type="AlphaFoldDB" id="A0A9P5X7Y3"/>
<dbReference type="Proteomes" id="UP000807342">
    <property type="component" value="Unassembled WGS sequence"/>
</dbReference>
<keyword evidence="3" id="KW-1185">Reference proteome</keyword>
<proteinExistence type="predicted"/>